<evidence type="ECO:0000313" key="16">
    <source>
        <dbReference type="WBParaSite" id="nRc.2.0.1.t27408-RA"/>
    </source>
</evidence>
<evidence type="ECO:0000256" key="13">
    <source>
        <dbReference type="SAM" id="MobiDB-lite"/>
    </source>
</evidence>
<reference evidence="16" key="1">
    <citation type="submission" date="2022-11" db="UniProtKB">
        <authorList>
            <consortium name="WormBaseParasite"/>
        </authorList>
    </citation>
    <scope>IDENTIFICATION</scope>
</reference>
<keyword evidence="10" id="KW-0866">Nonsense-mediated mRNA decay</keyword>
<keyword evidence="15" id="KW-1185">Reference proteome</keyword>
<keyword evidence="11" id="KW-0508">mRNA splicing</keyword>
<evidence type="ECO:0000259" key="14">
    <source>
        <dbReference type="Pfam" id="PF09405"/>
    </source>
</evidence>
<evidence type="ECO:0000256" key="7">
    <source>
        <dbReference type="ARBA" id="ARBA00022816"/>
    </source>
</evidence>
<dbReference type="GO" id="GO:0000184">
    <property type="term" value="P:nuclear-transcribed mRNA catabolic process, nonsense-mediated decay"/>
    <property type="evidence" value="ECO:0007669"/>
    <property type="project" value="UniProtKB-KW"/>
</dbReference>
<feature type="region of interest" description="Disordered" evidence="13">
    <location>
        <begin position="29"/>
        <end position="82"/>
    </location>
</feature>
<sequence length="82" mass="9425">MSIENDVDNLIDNLIDRIAECCDFSSEIDDSRSINDNDSNRDECGENVKINPEELDRKNPAYVPKRGGFYEHDPRFEKSDDA</sequence>
<dbReference type="InterPro" id="IPR018545">
    <property type="entry name" value="Btz_dom"/>
</dbReference>
<evidence type="ECO:0000256" key="6">
    <source>
        <dbReference type="ARBA" id="ARBA00022664"/>
    </source>
</evidence>
<evidence type="ECO:0000256" key="1">
    <source>
        <dbReference type="ARBA" id="ARBA00004123"/>
    </source>
</evidence>
<evidence type="ECO:0000256" key="3">
    <source>
        <dbReference type="ARBA" id="ARBA00009548"/>
    </source>
</evidence>
<keyword evidence="12" id="KW-0539">Nucleus</keyword>
<organism evidence="15 16">
    <name type="scientific">Romanomermis culicivorax</name>
    <name type="common">Nematode worm</name>
    <dbReference type="NCBI Taxonomy" id="13658"/>
    <lineage>
        <taxon>Eukaryota</taxon>
        <taxon>Metazoa</taxon>
        <taxon>Ecdysozoa</taxon>
        <taxon>Nematoda</taxon>
        <taxon>Enoplea</taxon>
        <taxon>Dorylaimia</taxon>
        <taxon>Mermithida</taxon>
        <taxon>Mermithoidea</taxon>
        <taxon>Mermithidae</taxon>
        <taxon>Romanomermis</taxon>
    </lineage>
</organism>
<dbReference type="GO" id="GO:0006417">
    <property type="term" value="P:regulation of translation"/>
    <property type="evidence" value="ECO:0007669"/>
    <property type="project" value="UniProtKB-KW"/>
</dbReference>
<dbReference type="Proteomes" id="UP000887565">
    <property type="component" value="Unplaced"/>
</dbReference>
<keyword evidence="6" id="KW-0507">mRNA processing</keyword>
<keyword evidence="5" id="KW-0963">Cytoplasm</keyword>
<comment type="subcellular location">
    <subcellularLocation>
        <location evidence="2">Cytoplasm</location>
    </subcellularLocation>
    <subcellularLocation>
        <location evidence="1">Nucleus</location>
    </subcellularLocation>
</comment>
<dbReference type="GO" id="GO:0051028">
    <property type="term" value="P:mRNA transport"/>
    <property type="evidence" value="ECO:0007669"/>
    <property type="project" value="UniProtKB-KW"/>
</dbReference>
<evidence type="ECO:0000256" key="12">
    <source>
        <dbReference type="ARBA" id="ARBA00023242"/>
    </source>
</evidence>
<feature type="compositionally biased region" description="Basic and acidic residues" evidence="13">
    <location>
        <begin position="29"/>
        <end position="59"/>
    </location>
</feature>
<evidence type="ECO:0000256" key="8">
    <source>
        <dbReference type="ARBA" id="ARBA00022845"/>
    </source>
</evidence>
<name>A0A915JMS1_ROMCU</name>
<proteinExistence type="inferred from homology"/>
<accession>A0A915JMS1</accession>
<dbReference type="GO" id="GO:0003729">
    <property type="term" value="F:mRNA binding"/>
    <property type="evidence" value="ECO:0007669"/>
    <property type="project" value="InterPro"/>
</dbReference>
<evidence type="ECO:0000256" key="5">
    <source>
        <dbReference type="ARBA" id="ARBA00022490"/>
    </source>
</evidence>
<keyword evidence="7" id="KW-0509">mRNA transport</keyword>
<protein>
    <submittedName>
        <fullName evidence="16">Btz domain-containing protein</fullName>
    </submittedName>
</protein>
<evidence type="ECO:0000256" key="11">
    <source>
        <dbReference type="ARBA" id="ARBA00023187"/>
    </source>
</evidence>
<keyword evidence="4" id="KW-0813">Transport</keyword>
<evidence type="ECO:0000256" key="10">
    <source>
        <dbReference type="ARBA" id="ARBA00023161"/>
    </source>
</evidence>
<feature type="compositionally biased region" description="Basic and acidic residues" evidence="13">
    <location>
        <begin position="68"/>
        <end position="82"/>
    </location>
</feature>
<comment type="similarity">
    <text evidence="3">Belongs to the CASC3 family.</text>
</comment>
<evidence type="ECO:0000256" key="2">
    <source>
        <dbReference type="ARBA" id="ARBA00004496"/>
    </source>
</evidence>
<dbReference type="Pfam" id="PF09405">
    <property type="entry name" value="Btz"/>
    <property type="match status" value="1"/>
</dbReference>
<dbReference type="WBParaSite" id="nRc.2.0.1.t27408-RA">
    <property type="protein sequence ID" value="nRc.2.0.1.t27408-RA"/>
    <property type="gene ID" value="nRc.2.0.1.g27408"/>
</dbReference>
<dbReference type="GO" id="GO:0035145">
    <property type="term" value="C:exon-exon junction complex"/>
    <property type="evidence" value="ECO:0007669"/>
    <property type="project" value="InterPro"/>
</dbReference>
<feature type="domain" description="Btz" evidence="14">
    <location>
        <begin position="37"/>
        <end position="80"/>
    </location>
</feature>
<dbReference type="GO" id="GO:0006397">
    <property type="term" value="P:mRNA processing"/>
    <property type="evidence" value="ECO:0007669"/>
    <property type="project" value="UniProtKB-KW"/>
</dbReference>
<evidence type="ECO:0000313" key="15">
    <source>
        <dbReference type="Proteomes" id="UP000887565"/>
    </source>
</evidence>
<dbReference type="GO" id="GO:0005737">
    <property type="term" value="C:cytoplasm"/>
    <property type="evidence" value="ECO:0007669"/>
    <property type="project" value="UniProtKB-SubCell"/>
</dbReference>
<evidence type="ECO:0000256" key="4">
    <source>
        <dbReference type="ARBA" id="ARBA00022448"/>
    </source>
</evidence>
<evidence type="ECO:0000256" key="9">
    <source>
        <dbReference type="ARBA" id="ARBA00022884"/>
    </source>
</evidence>
<keyword evidence="8" id="KW-0810">Translation regulation</keyword>
<keyword evidence="9" id="KW-0694">RNA-binding</keyword>
<dbReference type="AlphaFoldDB" id="A0A915JMS1"/>
<dbReference type="GO" id="GO:0008380">
    <property type="term" value="P:RNA splicing"/>
    <property type="evidence" value="ECO:0007669"/>
    <property type="project" value="UniProtKB-KW"/>
</dbReference>